<proteinExistence type="predicted"/>
<dbReference type="OrthoDB" id="4629960at2"/>
<sequence>MAANVREEVSERAVAAGWHRRDADRTDYYTRSPVRVHVIWRGTDAISGGALYHDDVLMAYSRDLATVSGWLNRSS</sequence>
<protein>
    <submittedName>
        <fullName evidence="1">Uncharacterized protein</fullName>
    </submittedName>
</protein>
<keyword evidence="2" id="KW-1185">Reference proteome</keyword>
<comment type="caution">
    <text evidence="1">The sequence shown here is derived from an EMBL/GenBank/DDBJ whole genome shotgun (WGS) entry which is preliminary data.</text>
</comment>
<name>A0A1E3RM54_MYCFV</name>
<dbReference type="Proteomes" id="UP000094053">
    <property type="component" value="Unassembled WGS sequence"/>
</dbReference>
<dbReference type="AlphaFoldDB" id="A0A1E3RM54"/>
<dbReference type="EMBL" id="MIHA01000006">
    <property type="protein sequence ID" value="ODQ90487.1"/>
    <property type="molecule type" value="Genomic_DNA"/>
</dbReference>
<reference evidence="2" key="1">
    <citation type="submission" date="2016-09" db="EMBL/GenBank/DDBJ databases">
        <authorList>
            <person name="Greninger A.L."/>
            <person name="Jerome K.R."/>
            <person name="Mcnair B."/>
            <person name="Wallis C."/>
            <person name="Fang F."/>
        </authorList>
    </citation>
    <scope>NUCLEOTIDE SEQUENCE [LARGE SCALE GENOMIC DNA]</scope>
    <source>
        <strain evidence="2">M6</strain>
    </source>
</reference>
<evidence type="ECO:0000313" key="2">
    <source>
        <dbReference type="Proteomes" id="UP000094053"/>
    </source>
</evidence>
<accession>A0A1E3RM54</accession>
<dbReference type="RefSeq" id="WP_069413550.1">
    <property type="nucleotide sequence ID" value="NZ_JACKUL010000014.1"/>
</dbReference>
<evidence type="ECO:0000313" key="1">
    <source>
        <dbReference type="EMBL" id="ODQ90487.1"/>
    </source>
</evidence>
<organism evidence="1 2">
    <name type="scientific">Mycolicibacterium flavescens</name>
    <name type="common">Mycobacterium flavescens</name>
    <dbReference type="NCBI Taxonomy" id="1776"/>
    <lineage>
        <taxon>Bacteria</taxon>
        <taxon>Bacillati</taxon>
        <taxon>Actinomycetota</taxon>
        <taxon>Actinomycetes</taxon>
        <taxon>Mycobacteriales</taxon>
        <taxon>Mycobacteriaceae</taxon>
        <taxon>Mycolicibacterium</taxon>
    </lineage>
</organism>
<gene>
    <name evidence="1" type="ORF">BHQ18_10645</name>
</gene>
<dbReference type="STRING" id="1776.BHQ18_10645"/>